<dbReference type="Proteomes" id="UP000244884">
    <property type="component" value="Chromosome"/>
</dbReference>
<name>A0A2U8DG83_9GAMM</name>
<dbReference type="HAMAP" id="MF_00530">
    <property type="entry name" value="ATP_synth_epsil_bac"/>
    <property type="match status" value="1"/>
</dbReference>
<evidence type="ECO:0000256" key="14">
    <source>
        <dbReference type="ARBA" id="ARBA00031795"/>
    </source>
</evidence>
<dbReference type="AlphaFoldDB" id="A0A2U8DG83"/>
<dbReference type="InterPro" id="IPR001469">
    <property type="entry name" value="ATP_synth_F1_dsu/esu"/>
</dbReference>
<evidence type="ECO:0000256" key="8">
    <source>
        <dbReference type="ARBA" id="ARBA00022781"/>
    </source>
</evidence>
<evidence type="ECO:0000256" key="7">
    <source>
        <dbReference type="ARBA" id="ARBA00022475"/>
    </source>
</evidence>
<dbReference type="PANTHER" id="PTHR13822:SF10">
    <property type="entry name" value="ATP SYNTHASE EPSILON CHAIN, CHLOROPLASTIC"/>
    <property type="match status" value="1"/>
</dbReference>
<evidence type="ECO:0000256" key="6">
    <source>
        <dbReference type="ARBA" id="ARBA00022448"/>
    </source>
</evidence>
<keyword evidence="11 15" id="KW-0139">CF(1)</keyword>
<keyword evidence="9 15" id="KW-0406">Ion transport</keyword>
<dbReference type="NCBIfam" id="NF001847">
    <property type="entry name" value="PRK00571.1-4"/>
    <property type="match status" value="1"/>
</dbReference>
<dbReference type="CDD" id="cd12152">
    <property type="entry name" value="F1-ATPase_delta"/>
    <property type="match status" value="1"/>
</dbReference>
<dbReference type="Gene3D" id="2.60.15.10">
    <property type="entry name" value="F0F1 ATP synthase delta/epsilon subunit, N-terminal"/>
    <property type="match status" value="1"/>
</dbReference>
<comment type="similarity">
    <text evidence="3 15 16">Belongs to the ATPase epsilon chain family.</text>
</comment>
<accession>A0A2U8DG83</accession>
<sequence>MKFHLDIVTVEKPIFSGIVKKIQISGSEGDMGIYPGHVQLLSIIKPGIIHIFHINQKEECLYVSGGVLEVQPSIVSILADIAIRGTELDKKRALEARKQAKKYLKNKSKFKNKEDVLLNIAKSIAQLRVLEIIDKFKNR</sequence>
<evidence type="ECO:0000256" key="5">
    <source>
        <dbReference type="ARBA" id="ARBA00014480"/>
    </source>
</evidence>
<reference evidence="18 19" key="1">
    <citation type="submission" date="2018-04" db="EMBL/GenBank/DDBJ databases">
        <title>Genome sequence of Buchnera aphidicola from Melaphis sacchari.</title>
        <authorList>
            <person name="Geib S.M."/>
            <person name="Palmer N.A."/>
            <person name="Sattler S.E."/>
            <person name="Sarath G."/>
        </authorList>
    </citation>
    <scope>NUCLEOTIDE SEQUENCE [LARGE SCALE GENOMIC DNA]</scope>
    <source>
        <strain evidence="18 19">LSU</strain>
    </source>
</reference>
<evidence type="ECO:0000256" key="11">
    <source>
        <dbReference type="ARBA" id="ARBA00023196"/>
    </source>
</evidence>
<dbReference type="RefSeq" id="WP_158341520.1">
    <property type="nucleotide sequence ID" value="NZ_CP029161.1"/>
</dbReference>
<keyword evidence="7 15" id="KW-1003">Cell membrane</keyword>
<dbReference type="NCBIfam" id="TIGR01216">
    <property type="entry name" value="ATP_synt_epsi"/>
    <property type="match status" value="1"/>
</dbReference>
<evidence type="ECO:0000256" key="12">
    <source>
        <dbReference type="ARBA" id="ARBA00023310"/>
    </source>
</evidence>
<keyword evidence="6 15" id="KW-0813">Transport</keyword>
<evidence type="ECO:0000313" key="18">
    <source>
        <dbReference type="EMBL" id="AWH90743.1"/>
    </source>
</evidence>
<evidence type="ECO:0000256" key="13">
    <source>
        <dbReference type="ARBA" id="ARBA00030215"/>
    </source>
</evidence>
<dbReference type="FunFam" id="2.60.15.10:FF:000001">
    <property type="entry name" value="ATP synthase epsilon chain"/>
    <property type="match status" value="1"/>
</dbReference>
<keyword evidence="8 15" id="KW-0375">Hydrogen ion transport</keyword>
<evidence type="ECO:0000313" key="19">
    <source>
        <dbReference type="Proteomes" id="UP000244884"/>
    </source>
</evidence>
<dbReference type="EMBL" id="CP029161">
    <property type="protein sequence ID" value="AWH90743.1"/>
    <property type="molecule type" value="Genomic_DNA"/>
</dbReference>
<evidence type="ECO:0000259" key="17">
    <source>
        <dbReference type="Pfam" id="PF02823"/>
    </source>
</evidence>
<dbReference type="GO" id="GO:0046933">
    <property type="term" value="F:proton-transporting ATP synthase activity, rotational mechanism"/>
    <property type="evidence" value="ECO:0007669"/>
    <property type="project" value="UniProtKB-UniRule"/>
</dbReference>
<comment type="function">
    <text evidence="1 15">Produces ATP from ADP in the presence of a proton gradient across the membrane.</text>
</comment>
<feature type="domain" description="ATP synthase F1 complex delta/epsilon subunit N-terminal" evidence="17">
    <location>
        <begin position="3"/>
        <end position="82"/>
    </location>
</feature>
<evidence type="ECO:0000256" key="4">
    <source>
        <dbReference type="ARBA" id="ARBA00011648"/>
    </source>
</evidence>
<dbReference type="InterPro" id="IPR020546">
    <property type="entry name" value="ATP_synth_F1_dsu/esu_N"/>
</dbReference>
<comment type="subcellular location">
    <subcellularLocation>
        <location evidence="2 15">Cell membrane</location>
        <topology evidence="2 15">Peripheral membrane protein</topology>
    </subcellularLocation>
</comment>
<keyword evidence="12 15" id="KW-0066">ATP synthesis</keyword>
<dbReference type="Pfam" id="PF02823">
    <property type="entry name" value="ATP-synt_DE_N"/>
    <property type="match status" value="1"/>
</dbReference>
<protein>
    <recommendedName>
        <fullName evidence="5 15">ATP synthase epsilon chain</fullName>
    </recommendedName>
    <alternativeName>
        <fullName evidence="14 15">ATP synthase F1 sector epsilon subunit</fullName>
    </alternativeName>
    <alternativeName>
        <fullName evidence="13 15">F-ATPase epsilon subunit</fullName>
    </alternativeName>
</protein>
<dbReference type="InterPro" id="IPR036794">
    <property type="entry name" value="ATP_F1_dsu/esu_C_sf"/>
</dbReference>
<proteinExistence type="inferred from homology"/>
<dbReference type="GO" id="GO:0005524">
    <property type="term" value="F:ATP binding"/>
    <property type="evidence" value="ECO:0007669"/>
    <property type="project" value="UniProtKB-UniRule"/>
</dbReference>
<dbReference type="SUPFAM" id="SSF46604">
    <property type="entry name" value="Epsilon subunit of F1F0-ATP synthase C-terminal domain"/>
    <property type="match status" value="1"/>
</dbReference>
<organism evidence="18 19">
    <name type="scientific">Buchnera aphidicola</name>
    <name type="common">Melanaphis sacchari</name>
    <dbReference type="NCBI Taxonomy" id="2173854"/>
    <lineage>
        <taxon>Bacteria</taxon>
        <taxon>Pseudomonadati</taxon>
        <taxon>Pseudomonadota</taxon>
        <taxon>Gammaproteobacteria</taxon>
        <taxon>Enterobacterales</taxon>
        <taxon>Erwiniaceae</taxon>
        <taxon>Buchnera</taxon>
    </lineage>
</organism>
<evidence type="ECO:0000256" key="9">
    <source>
        <dbReference type="ARBA" id="ARBA00023065"/>
    </source>
</evidence>
<dbReference type="InterPro" id="IPR036771">
    <property type="entry name" value="ATPsynth_dsu/esu_N"/>
</dbReference>
<comment type="subunit">
    <text evidence="4 15 16">F-type ATPases have 2 components, CF(1) - the catalytic core - and CF(0) - the membrane proton channel. CF(1) has five subunits: alpha(3), beta(3), gamma(1), delta(1), epsilon(1). CF(0) has three main subunits: a, b and c.</text>
</comment>
<dbReference type="GO" id="GO:0045259">
    <property type="term" value="C:proton-transporting ATP synthase complex"/>
    <property type="evidence" value="ECO:0007669"/>
    <property type="project" value="UniProtKB-KW"/>
</dbReference>
<gene>
    <name evidence="15" type="primary">atpC</name>
    <name evidence="18" type="ORF">DD681_03015</name>
</gene>
<keyword evidence="10 15" id="KW-0472">Membrane</keyword>
<dbReference type="SUPFAM" id="SSF51344">
    <property type="entry name" value="Epsilon subunit of F1F0-ATP synthase N-terminal domain"/>
    <property type="match status" value="1"/>
</dbReference>
<dbReference type="GO" id="GO:0005886">
    <property type="term" value="C:plasma membrane"/>
    <property type="evidence" value="ECO:0007669"/>
    <property type="project" value="UniProtKB-SubCell"/>
</dbReference>
<evidence type="ECO:0000256" key="10">
    <source>
        <dbReference type="ARBA" id="ARBA00023136"/>
    </source>
</evidence>
<evidence type="ECO:0000256" key="3">
    <source>
        <dbReference type="ARBA" id="ARBA00005712"/>
    </source>
</evidence>
<evidence type="ECO:0000256" key="1">
    <source>
        <dbReference type="ARBA" id="ARBA00003543"/>
    </source>
</evidence>
<dbReference type="PANTHER" id="PTHR13822">
    <property type="entry name" value="ATP SYNTHASE DELTA/EPSILON CHAIN"/>
    <property type="match status" value="1"/>
</dbReference>
<evidence type="ECO:0000256" key="15">
    <source>
        <dbReference type="HAMAP-Rule" id="MF_00530"/>
    </source>
</evidence>
<evidence type="ECO:0000256" key="2">
    <source>
        <dbReference type="ARBA" id="ARBA00004202"/>
    </source>
</evidence>
<evidence type="ECO:0000256" key="16">
    <source>
        <dbReference type="RuleBase" id="RU003656"/>
    </source>
</evidence>
<dbReference type="OrthoDB" id="9791445at2"/>